<name>A0A0F9AAS5_9ZZZZ</name>
<dbReference type="EMBL" id="LAZR01058700">
    <property type="protein sequence ID" value="KKK69331.1"/>
    <property type="molecule type" value="Genomic_DNA"/>
</dbReference>
<protein>
    <recommendedName>
        <fullName evidence="3">Proteasome endopeptidase complex</fullName>
    </recommendedName>
</protein>
<comment type="caution">
    <text evidence="2">The sequence shown here is derived from an EMBL/GenBank/DDBJ whole genome shotgun (WGS) entry which is preliminary data.</text>
</comment>
<evidence type="ECO:0000313" key="2">
    <source>
        <dbReference type="EMBL" id="KKK69331.1"/>
    </source>
</evidence>
<dbReference type="AlphaFoldDB" id="A0A0F9AAS5"/>
<evidence type="ECO:0000256" key="1">
    <source>
        <dbReference type="SAM" id="MobiDB-lite"/>
    </source>
</evidence>
<gene>
    <name evidence="2" type="ORF">LCGC14_2935110</name>
</gene>
<organism evidence="2">
    <name type="scientific">marine sediment metagenome</name>
    <dbReference type="NCBI Taxonomy" id="412755"/>
    <lineage>
        <taxon>unclassified sequences</taxon>
        <taxon>metagenomes</taxon>
        <taxon>ecological metagenomes</taxon>
    </lineage>
</organism>
<feature type="region of interest" description="Disordered" evidence="1">
    <location>
        <begin position="306"/>
        <end position="340"/>
    </location>
</feature>
<sequence>MAVTARRTQRILDHGTTSGRGVLSRLSLCAIGHPDKTSKGGQEMTVCIAAICEEGTSAVLASDTMVTNRMIPIEFEHPSKKMTPLADNCLALTAGDALAHSELFAMVRSEVHRFKDPTVEHVVSVIKKCYQSVRQQEIRERLLLPRGIVDLARFYKIQRALLPEIAAGIQTQIDEYDYGLEIIVAGTTGKSAHVYSVTDPGTSQCYDAINFHAIGIGVRHALNALITRGCYAGTPLLDALMMVYEAKTMAENAPGVGSTTDITIMSQEGIIDLRRDDIQRMGAAYDKWVRHDPNWTQDLKLILTGKHDENTGSSPEAVPPGPAEVQEGTDRSSPEVSSES</sequence>
<feature type="non-terminal residue" evidence="2">
    <location>
        <position position="340"/>
    </location>
</feature>
<dbReference type="SUPFAM" id="SSF56235">
    <property type="entry name" value="N-terminal nucleophile aminohydrolases (Ntn hydrolases)"/>
    <property type="match status" value="1"/>
</dbReference>
<proteinExistence type="predicted"/>
<accession>A0A0F9AAS5</accession>
<dbReference type="Gene3D" id="3.60.20.10">
    <property type="entry name" value="Glutamine Phosphoribosylpyrophosphate, subunit 1, domain 1"/>
    <property type="match status" value="1"/>
</dbReference>
<reference evidence="2" key="1">
    <citation type="journal article" date="2015" name="Nature">
        <title>Complex archaea that bridge the gap between prokaryotes and eukaryotes.</title>
        <authorList>
            <person name="Spang A."/>
            <person name="Saw J.H."/>
            <person name="Jorgensen S.L."/>
            <person name="Zaremba-Niedzwiedzka K."/>
            <person name="Martijn J."/>
            <person name="Lind A.E."/>
            <person name="van Eijk R."/>
            <person name="Schleper C."/>
            <person name="Guy L."/>
            <person name="Ettema T.J."/>
        </authorList>
    </citation>
    <scope>NUCLEOTIDE SEQUENCE</scope>
</reference>
<evidence type="ECO:0008006" key="3">
    <source>
        <dbReference type="Google" id="ProtNLM"/>
    </source>
</evidence>
<dbReference type="InterPro" id="IPR029055">
    <property type="entry name" value="Ntn_hydrolases_N"/>
</dbReference>